<protein>
    <submittedName>
        <fullName evidence="2">Uncharacterized protein</fullName>
    </submittedName>
</protein>
<accession>A0ABR1Z0F0</accession>
<organism evidence="2 3">
    <name type="scientific">Phyllosticta capitalensis</name>
    <dbReference type="NCBI Taxonomy" id="121624"/>
    <lineage>
        <taxon>Eukaryota</taxon>
        <taxon>Fungi</taxon>
        <taxon>Dikarya</taxon>
        <taxon>Ascomycota</taxon>
        <taxon>Pezizomycotina</taxon>
        <taxon>Dothideomycetes</taxon>
        <taxon>Dothideomycetes incertae sedis</taxon>
        <taxon>Botryosphaeriales</taxon>
        <taxon>Phyllostictaceae</taxon>
        <taxon>Phyllosticta</taxon>
    </lineage>
</organism>
<feature type="region of interest" description="Disordered" evidence="1">
    <location>
        <begin position="136"/>
        <end position="160"/>
    </location>
</feature>
<evidence type="ECO:0000256" key="1">
    <source>
        <dbReference type="SAM" id="MobiDB-lite"/>
    </source>
</evidence>
<reference evidence="2 3" key="1">
    <citation type="submission" date="2024-04" db="EMBL/GenBank/DDBJ databases">
        <title>Phyllosticta paracitricarpa is synonymous to the EU quarantine fungus P. citricarpa based on phylogenomic analyses.</title>
        <authorList>
            <consortium name="Lawrence Berkeley National Laboratory"/>
            <person name="Van Ingen-Buijs V.A."/>
            <person name="Van Westerhoven A.C."/>
            <person name="Haridas S."/>
            <person name="Skiadas P."/>
            <person name="Martin F."/>
            <person name="Groenewald J.Z."/>
            <person name="Crous P.W."/>
            <person name="Seidl M.F."/>
        </authorList>
    </citation>
    <scope>NUCLEOTIDE SEQUENCE [LARGE SCALE GENOMIC DNA]</scope>
    <source>
        <strain evidence="2 3">CBS 123374</strain>
    </source>
</reference>
<dbReference type="EMBL" id="JBBWRZ010000002">
    <property type="protein sequence ID" value="KAK8244433.1"/>
    <property type="molecule type" value="Genomic_DNA"/>
</dbReference>
<dbReference type="Proteomes" id="UP001492380">
    <property type="component" value="Unassembled WGS sequence"/>
</dbReference>
<name>A0ABR1Z0F0_9PEZI</name>
<gene>
    <name evidence="2" type="ORF">HDK90DRAFT_508146</name>
</gene>
<comment type="caution">
    <text evidence="2">The sequence shown here is derived from an EMBL/GenBank/DDBJ whole genome shotgun (WGS) entry which is preliminary data.</text>
</comment>
<evidence type="ECO:0000313" key="3">
    <source>
        <dbReference type="Proteomes" id="UP001492380"/>
    </source>
</evidence>
<sequence>MPLSATPKKPAPTSPPSLALPPPHLFNSFSYADYIRDYNATSSSSSPLPLESLSRHYDDSLAYVSSALPPSGSGASAVGSSDPSMTLTPLSTVVALFGGARAAGLKEKLVPRIVTWTPDGRYIMAELDAVFVFEPSGERKQEDDDEDDKFPTEGGPLHGVELRRGRPMAVRYWGTYEMEGGKIKVLRLARWGMGEACAWPED</sequence>
<proteinExistence type="predicted"/>
<feature type="region of interest" description="Disordered" evidence="1">
    <location>
        <begin position="1"/>
        <end position="23"/>
    </location>
</feature>
<feature type="compositionally biased region" description="Pro residues" evidence="1">
    <location>
        <begin position="9"/>
        <end position="23"/>
    </location>
</feature>
<evidence type="ECO:0000313" key="2">
    <source>
        <dbReference type="EMBL" id="KAK8244433.1"/>
    </source>
</evidence>
<keyword evidence="3" id="KW-1185">Reference proteome</keyword>